<evidence type="ECO:0000313" key="1">
    <source>
        <dbReference type="EMBL" id="NML11301.1"/>
    </source>
</evidence>
<dbReference type="Proteomes" id="UP000519023">
    <property type="component" value="Unassembled WGS sequence"/>
</dbReference>
<proteinExistence type="predicted"/>
<protein>
    <submittedName>
        <fullName evidence="1">Uncharacterized protein</fullName>
    </submittedName>
</protein>
<organism evidence="1 2">
    <name type="scientific">Sphingobium psychrophilum</name>
    <dbReference type="NCBI Taxonomy" id="2728834"/>
    <lineage>
        <taxon>Bacteria</taxon>
        <taxon>Pseudomonadati</taxon>
        <taxon>Pseudomonadota</taxon>
        <taxon>Alphaproteobacteria</taxon>
        <taxon>Sphingomonadales</taxon>
        <taxon>Sphingomonadaceae</taxon>
        <taxon>Sphingobium</taxon>
    </lineage>
</organism>
<sequence>MVRLTLALVCQLKYGRFPDIAHSDKRGHDLGYELFGKACLIGVVHCAAGPSYFLLSGYHHGMTNPIEKFEQDAAIIEASNVVLQAAKEIVGEGVGHFTLANILLGASLRAIQDVDGPVGVEAFARHALGVVNDISEGTGYN</sequence>
<comment type="caution">
    <text evidence="1">The sequence shown here is derived from an EMBL/GenBank/DDBJ whole genome shotgun (WGS) entry which is preliminary data.</text>
</comment>
<evidence type="ECO:0000313" key="2">
    <source>
        <dbReference type="Proteomes" id="UP000519023"/>
    </source>
</evidence>
<reference evidence="1 2" key="1">
    <citation type="submission" date="2020-04" db="EMBL/GenBank/DDBJ databases">
        <title>Sphingobium sp. AR-3-1 isolated from Arctic soil.</title>
        <authorList>
            <person name="Dahal R.H."/>
            <person name="Chaudhary D.K."/>
        </authorList>
    </citation>
    <scope>NUCLEOTIDE SEQUENCE [LARGE SCALE GENOMIC DNA]</scope>
    <source>
        <strain evidence="1 2">AR-3-1</strain>
    </source>
</reference>
<dbReference type="AlphaFoldDB" id="A0A7X9WWR8"/>
<gene>
    <name evidence="1" type="ORF">HHL08_14290</name>
</gene>
<name>A0A7X9WWR8_9SPHN</name>
<dbReference type="RefSeq" id="WP_169573817.1">
    <property type="nucleotide sequence ID" value="NZ_JABBFV010000009.1"/>
</dbReference>
<keyword evidence="2" id="KW-1185">Reference proteome</keyword>
<accession>A0A7X9WWR8</accession>
<dbReference type="EMBL" id="JABBFV010000009">
    <property type="protein sequence ID" value="NML11301.1"/>
    <property type="molecule type" value="Genomic_DNA"/>
</dbReference>